<name>A0A0D7B558_9AGAR</name>
<feature type="transmembrane region" description="Helical" evidence="2">
    <location>
        <begin position="69"/>
        <end position="89"/>
    </location>
</feature>
<feature type="region of interest" description="Disordered" evidence="1">
    <location>
        <begin position="336"/>
        <end position="414"/>
    </location>
</feature>
<feature type="transmembrane region" description="Helical" evidence="2">
    <location>
        <begin position="285"/>
        <end position="312"/>
    </location>
</feature>
<feature type="transmembrane region" description="Helical" evidence="2">
    <location>
        <begin position="39"/>
        <end position="57"/>
    </location>
</feature>
<proteinExistence type="predicted"/>
<evidence type="ECO:0000256" key="1">
    <source>
        <dbReference type="SAM" id="MobiDB-lite"/>
    </source>
</evidence>
<sequence>MCKTPLSMALPSTNITVTQNLAVLAQQTEPATTGLVLQSILWGCYALLFSPTIFAILGRRPRSRPWHVLLGITTLMFAMSTTCFVLEIVNTMGLFHGIMMETKGLPDTPPSAWFSFKGANDRSLAQAIVFSFEFMLGDGVVIWRAAGLWGFNWPLMVVMLLPLLADFSVFLYFLGCEGQSEWWYIAGTQAKHCNESQRAMFLLSFSTNIVATAFIILKAWQHRGAFVTAAPMGVRSRSSEKKYRSPAQKIMLLLIESGLMYMVFWAACSFTYFPFVQGFGALGSAAYYMTSIFNSIRYQVVGLYPTVIIYLVQRQSTSWDTPELTKSLANFKASPRQFDRDVEKSDDPEDATDASIDAHTTHGMSVPSMSFSSGMFGSTLEDNPKKERPGHQHSVSDDTAVAMMESKTDNSSVH</sequence>
<feature type="compositionally biased region" description="Basic and acidic residues" evidence="1">
    <location>
        <begin position="382"/>
        <end position="396"/>
    </location>
</feature>
<dbReference type="EMBL" id="KN880594">
    <property type="protein sequence ID" value="KIY65340.1"/>
    <property type="molecule type" value="Genomic_DNA"/>
</dbReference>
<keyword evidence="2" id="KW-0812">Transmembrane</keyword>
<protein>
    <submittedName>
        <fullName evidence="3">Uncharacterized protein</fullName>
    </submittedName>
</protein>
<evidence type="ECO:0000313" key="3">
    <source>
        <dbReference type="EMBL" id="KIY65340.1"/>
    </source>
</evidence>
<keyword evidence="2" id="KW-0472">Membrane</keyword>
<dbReference type="Proteomes" id="UP000054007">
    <property type="component" value="Unassembled WGS sequence"/>
</dbReference>
<feature type="transmembrane region" description="Helical" evidence="2">
    <location>
        <begin position="250"/>
        <end position="273"/>
    </location>
</feature>
<feature type="transmembrane region" description="Helical" evidence="2">
    <location>
        <begin position="124"/>
        <end position="143"/>
    </location>
</feature>
<reference evidence="3 4" key="1">
    <citation type="journal article" date="2015" name="Fungal Genet. Biol.">
        <title>Evolution of novel wood decay mechanisms in Agaricales revealed by the genome sequences of Fistulina hepatica and Cylindrobasidium torrendii.</title>
        <authorList>
            <person name="Floudas D."/>
            <person name="Held B.W."/>
            <person name="Riley R."/>
            <person name="Nagy L.G."/>
            <person name="Koehler G."/>
            <person name="Ransdell A.S."/>
            <person name="Younus H."/>
            <person name="Chow J."/>
            <person name="Chiniquy J."/>
            <person name="Lipzen A."/>
            <person name="Tritt A."/>
            <person name="Sun H."/>
            <person name="Haridas S."/>
            <person name="LaButti K."/>
            <person name="Ohm R.A."/>
            <person name="Kues U."/>
            <person name="Blanchette R.A."/>
            <person name="Grigoriev I.V."/>
            <person name="Minto R.E."/>
            <person name="Hibbett D.S."/>
        </authorList>
    </citation>
    <scope>NUCLEOTIDE SEQUENCE [LARGE SCALE GENOMIC DNA]</scope>
    <source>
        <strain evidence="3 4">FP15055 ss-10</strain>
    </source>
</reference>
<gene>
    <name evidence="3" type="ORF">CYLTODRAFT_400592</name>
</gene>
<keyword evidence="4" id="KW-1185">Reference proteome</keyword>
<feature type="transmembrane region" description="Helical" evidence="2">
    <location>
        <begin position="199"/>
        <end position="217"/>
    </location>
</feature>
<dbReference type="AlphaFoldDB" id="A0A0D7B558"/>
<dbReference type="OrthoDB" id="2744793at2759"/>
<feature type="compositionally biased region" description="Low complexity" evidence="1">
    <location>
        <begin position="368"/>
        <end position="378"/>
    </location>
</feature>
<evidence type="ECO:0000256" key="2">
    <source>
        <dbReference type="SAM" id="Phobius"/>
    </source>
</evidence>
<keyword evidence="2" id="KW-1133">Transmembrane helix</keyword>
<organism evidence="3 4">
    <name type="scientific">Cylindrobasidium torrendii FP15055 ss-10</name>
    <dbReference type="NCBI Taxonomy" id="1314674"/>
    <lineage>
        <taxon>Eukaryota</taxon>
        <taxon>Fungi</taxon>
        <taxon>Dikarya</taxon>
        <taxon>Basidiomycota</taxon>
        <taxon>Agaricomycotina</taxon>
        <taxon>Agaricomycetes</taxon>
        <taxon>Agaricomycetidae</taxon>
        <taxon>Agaricales</taxon>
        <taxon>Marasmiineae</taxon>
        <taxon>Physalacriaceae</taxon>
        <taxon>Cylindrobasidium</taxon>
    </lineage>
</organism>
<feature type="transmembrane region" description="Helical" evidence="2">
    <location>
        <begin position="155"/>
        <end position="174"/>
    </location>
</feature>
<evidence type="ECO:0000313" key="4">
    <source>
        <dbReference type="Proteomes" id="UP000054007"/>
    </source>
</evidence>
<accession>A0A0D7B558</accession>